<comment type="function">
    <text evidence="1">Required for the efficient initiation of filament assembly.</text>
</comment>
<evidence type="ECO:0000313" key="5">
    <source>
        <dbReference type="EMBL" id="ABE56929.1"/>
    </source>
</evidence>
<dbReference type="Gene3D" id="1.20.58.300">
    <property type="entry name" value="FlgN-like"/>
    <property type="match status" value="1"/>
</dbReference>
<protein>
    <recommendedName>
        <fullName evidence="7">FlgN</fullName>
    </recommendedName>
</protein>
<dbReference type="DNASU" id="4020211"/>
<evidence type="ECO:0000256" key="4">
    <source>
        <dbReference type="SAM" id="Coils"/>
    </source>
</evidence>
<dbReference type="OrthoDB" id="5600584at2"/>
<comment type="similarity">
    <text evidence="2">Belongs to the FlgN family.</text>
</comment>
<feature type="coiled-coil region" evidence="4">
    <location>
        <begin position="16"/>
        <end position="46"/>
    </location>
</feature>
<organism evidence="5 6">
    <name type="scientific">Shewanella denitrificans (strain OS217 / ATCC BAA-1090 / DSM 15013)</name>
    <dbReference type="NCBI Taxonomy" id="318161"/>
    <lineage>
        <taxon>Bacteria</taxon>
        <taxon>Pseudomonadati</taxon>
        <taxon>Pseudomonadota</taxon>
        <taxon>Gammaproteobacteria</taxon>
        <taxon>Alteromonadales</taxon>
        <taxon>Shewanellaceae</taxon>
        <taxon>Shewanella</taxon>
    </lineage>
</organism>
<dbReference type="HOGENOM" id="CLU_143532_0_0_6"/>
<evidence type="ECO:0000256" key="3">
    <source>
        <dbReference type="ARBA" id="ARBA00022795"/>
    </source>
</evidence>
<dbReference type="Pfam" id="PF05130">
    <property type="entry name" value="FlgN"/>
    <property type="match status" value="1"/>
</dbReference>
<name>Q12HZ7_SHEDO</name>
<dbReference type="STRING" id="318161.Sden_3654"/>
<evidence type="ECO:0000256" key="2">
    <source>
        <dbReference type="ARBA" id="ARBA00007703"/>
    </source>
</evidence>
<sequence length="154" mass="17655">MDNSLALKRELVQQLIRDVRSDLDDYAQLKDMLEQQRELMRRRDNESLLAHNTQQTLLCDKLAQRASVRSQHLSQLGFDNSPGGMTKLISILPEHIRPQIKLLWQNLQTRVQDSQQQNEANGKLLVMQQTSIKRVLGQDNQEAIDYGISAGYSA</sequence>
<dbReference type="Proteomes" id="UP000001982">
    <property type="component" value="Chromosome"/>
</dbReference>
<keyword evidence="3" id="KW-1005">Bacterial flagellum biogenesis</keyword>
<keyword evidence="6" id="KW-1185">Reference proteome</keyword>
<accession>Q12HZ7</accession>
<dbReference type="AlphaFoldDB" id="Q12HZ7"/>
<dbReference type="GO" id="GO:0044780">
    <property type="term" value="P:bacterial-type flagellum assembly"/>
    <property type="evidence" value="ECO:0007669"/>
    <property type="project" value="InterPro"/>
</dbReference>
<dbReference type="RefSeq" id="WP_011498068.1">
    <property type="nucleotide sequence ID" value="NC_007954.1"/>
</dbReference>
<dbReference type="SUPFAM" id="SSF140566">
    <property type="entry name" value="FlgN-like"/>
    <property type="match status" value="1"/>
</dbReference>
<reference evidence="5 6" key="1">
    <citation type="submission" date="2006-03" db="EMBL/GenBank/DDBJ databases">
        <title>Complete sequence of Shewanella denitrificans OS217.</title>
        <authorList>
            <consortium name="US DOE Joint Genome Institute"/>
            <person name="Copeland A."/>
            <person name="Lucas S."/>
            <person name="Lapidus A."/>
            <person name="Barry K."/>
            <person name="Detter J.C."/>
            <person name="Glavina del Rio T."/>
            <person name="Hammon N."/>
            <person name="Israni S."/>
            <person name="Dalin E."/>
            <person name="Tice H."/>
            <person name="Pitluck S."/>
            <person name="Brettin T."/>
            <person name="Bruce D."/>
            <person name="Han C."/>
            <person name="Tapia R."/>
            <person name="Gilna P."/>
            <person name="Kiss H."/>
            <person name="Schmutz J."/>
            <person name="Larimer F."/>
            <person name="Land M."/>
            <person name="Hauser L."/>
            <person name="Kyrpides N."/>
            <person name="Lykidis A."/>
            <person name="Richardson P."/>
        </authorList>
    </citation>
    <scope>NUCLEOTIDE SEQUENCE [LARGE SCALE GENOMIC DNA]</scope>
    <source>
        <strain evidence="6">OS217 / ATCC BAA-1090 / DSM 15013</strain>
    </source>
</reference>
<evidence type="ECO:0000313" key="6">
    <source>
        <dbReference type="Proteomes" id="UP000001982"/>
    </source>
</evidence>
<dbReference type="KEGG" id="sdn:Sden_3654"/>
<dbReference type="eggNOG" id="ENOG503317E">
    <property type="taxonomic scope" value="Bacteria"/>
</dbReference>
<evidence type="ECO:0000256" key="1">
    <source>
        <dbReference type="ARBA" id="ARBA00002397"/>
    </source>
</evidence>
<dbReference type="InterPro" id="IPR007809">
    <property type="entry name" value="FlgN-like"/>
</dbReference>
<proteinExistence type="inferred from homology"/>
<gene>
    <name evidence="5" type="ordered locus">Sden_3654</name>
</gene>
<dbReference type="InterPro" id="IPR036679">
    <property type="entry name" value="FlgN-like_sf"/>
</dbReference>
<keyword evidence="4" id="KW-0175">Coiled coil</keyword>
<dbReference type="EMBL" id="CP000302">
    <property type="protein sequence ID" value="ABE56929.1"/>
    <property type="molecule type" value="Genomic_DNA"/>
</dbReference>
<evidence type="ECO:0008006" key="7">
    <source>
        <dbReference type="Google" id="ProtNLM"/>
    </source>
</evidence>